<sequence length="83" mass="8271">MAVAMCEDEAAAVGEDAVAVAALVGKNKTTVAVMVGDDKEAAAGSDVEAWRRTGGIPNPDLDRVWMPGHMHGGAAVAAGGQPA</sequence>
<name>A0A6G1DC15_9ORYZ</name>
<gene>
    <name evidence="1" type="ORF">E2562_001230</name>
</gene>
<evidence type="ECO:0000313" key="2">
    <source>
        <dbReference type="Proteomes" id="UP000479710"/>
    </source>
</evidence>
<protein>
    <submittedName>
        <fullName evidence="1">Uncharacterized protein</fullName>
    </submittedName>
</protein>
<organism evidence="1 2">
    <name type="scientific">Oryza meyeriana var. granulata</name>
    <dbReference type="NCBI Taxonomy" id="110450"/>
    <lineage>
        <taxon>Eukaryota</taxon>
        <taxon>Viridiplantae</taxon>
        <taxon>Streptophyta</taxon>
        <taxon>Embryophyta</taxon>
        <taxon>Tracheophyta</taxon>
        <taxon>Spermatophyta</taxon>
        <taxon>Magnoliopsida</taxon>
        <taxon>Liliopsida</taxon>
        <taxon>Poales</taxon>
        <taxon>Poaceae</taxon>
        <taxon>BOP clade</taxon>
        <taxon>Oryzoideae</taxon>
        <taxon>Oryzeae</taxon>
        <taxon>Oryzinae</taxon>
        <taxon>Oryza</taxon>
        <taxon>Oryza meyeriana</taxon>
    </lineage>
</organism>
<comment type="caution">
    <text evidence="1">The sequence shown here is derived from an EMBL/GenBank/DDBJ whole genome shotgun (WGS) entry which is preliminary data.</text>
</comment>
<dbReference type="EMBL" id="SPHZ02000006">
    <property type="protein sequence ID" value="KAF0909980.1"/>
    <property type="molecule type" value="Genomic_DNA"/>
</dbReference>
<reference evidence="1 2" key="1">
    <citation type="submission" date="2019-11" db="EMBL/GenBank/DDBJ databases">
        <title>Whole genome sequence of Oryza granulata.</title>
        <authorList>
            <person name="Li W."/>
        </authorList>
    </citation>
    <scope>NUCLEOTIDE SEQUENCE [LARGE SCALE GENOMIC DNA]</scope>
    <source>
        <strain evidence="2">cv. Menghai</strain>
        <tissue evidence="1">Leaf</tissue>
    </source>
</reference>
<accession>A0A6G1DC15</accession>
<proteinExistence type="predicted"/>
<dbReference type="Proteomes" id="UP000479710">
    <property type="component" value="Unassembled WGS sequence"/>
</dbReference>
<keyword evidence="2" id="KW-1185">Reference proteome</keyword>
<dbReference type="AlphaFoldDB" id="A0A6G1DC15"/>
<evidence type="ECO:0000313" key="1">
    <source>
        <dbReference type="EMBL" id="KAF0909980.1"/>
    </source>
</evidence>